<protein>
    <recommendedName>
        <fullName evidence="4">DNA-directed RNA polymerase subunit beta</fullName>
    </recommendedName>
</protein>
<comment type="caution">
    <text evidence="2">The sequence shown here is derived from an EMBL/GenBank/DDBJ whole genome shotgun (WGS) entry which is preliminary data.</text>
</comment>
<feature type="transmembrane region" description="Helical" evidence="1">
    <location>
        <begin position="12"/>
        <end position="32"/>
    </location>
</feature>
<keyword evidence="1" id="KW-0812">Transmembrane</keyword>
<evidence type="ECO:0008006" key="4">
    <source>
        <dbReference type="Google" id="ProtNLM"/>
    </source>
</evidence>
<keyword evidence="1" id="KW-0472">Membrane</keyword>
<dbReference type="RefSeq" id="WP_230501477.1">
    <property type="nucleotide sequence ID" value="NZ_CAKJTJ010000011.1"/>
</dbReference>
<accession>A0ABM8YP69</accession>
<gene>
    <name evidence="2" type="ORF">BACCIP111883_02374</name>
</gene>
<organism evidence="2 3">
    <name type="scientific">Sutcliffiella rhizosphaerae</name>
    <dbReference type="NCBI Taxonomy" id="2880967"/>
    <lineage>
        <taxon>Bacteria</taxon>
        <taxon>Bacillati</taxon>
        <taxon>Bacillota</taxon>
        <taxon>Bacilli</taxon>
        <taxon>Bacillales</taxon>
        <taxon>Bacillaceae</taxon>
        <taxon>Sutcliffiella</taxon>
    </lineage>
</organism>
<dbReference type="EMBL" id="CAKJTJ010000011">
    <property type="protein sequence ID" value="CAG9621601.1"/>
    <property type="molecule type" value="Genomic_DNA"/>
</dbReference>
<sequence>MKTESRKSLETYALLIVLVGLFLGSILLASVLSNNSFFAMIPEFSWDMVNDWNDIFNK</sequence>
<reference evidence="2 3" key="1">
    <citation type="submission" date="2021-10" db="EMBL/GenBank/DDBJ databases">
        <authorList>
            <person name="Criscuolo A."/>
        </authorList>
    </citation>
    <scope>NUCLEOTIDE SEQUENCE [LARGE SCALE GENOMIC DNA]</scope>
    <source>
        <strain evidence="3">CIP 111883</strain>
    </source>
</reference>
<evidence type="ECO:0000313" key="2">
    <source>
        <dbReference type="EMBL" id="CAG9621601.1"/>
    </source>
</evidence>
<proteinExistence type="predicted"/>
<keyword evidence="3" id="KW-1185">Reference proteome</keyword>
<evidence type="ECO:0000313" key="3">
    <source>
        <dbReference type="Proteomes" id="UP000789833"/>
    </source>
</evidence>
<evidence type="ECO:0000256" key="1">
    <source>
        <dbReference type="SAM" id="Phobius"/>
    </source>
</evidence>
<name>A0ABM8YP69_9BACI</name>
<dbReference type="Proteomes" id="UP000789833">
    <property type="component" value="Unassembled WGS sequence"/>
</dbReference>
<keyword evidence="1" id="KW-1133">Transmembrane helix</keyword>